<dbReference type="AlphaFoldDB" id="A0ABD3ZQK6"/>
<proteinExistence type="predicted"/>
<sequence length="84" mass="9646">MVYRFQIGLHTNTATDRATVQEQIKRIFLFDKIALINANEPSQTLGLFYVNLTAEVPLPAEEVADKTQYHRVYFDIEIDTTLNA</sequence>
<gene>
    <name evidence="1" type="ORF">B4067_1344</name>
</gene>
<comment type="caution">
    <text evidence="1">The sequence shown here is derived from an EMBL/GenBank/DDBJ whole genome shotgun (WGS) entry which is preliminary data.</text>
</comment>
<protein>
    <submittedName>
        <fullName evidence="1">Uncharacterized protein</fullName>
    </submittedName>
</protein>
<evidence type="ECO:0000313" key="2">
    <source>
        <dbReference type="Proteomes" id="UP000031970"/>
    </source>
</evidence>
<evidence type="ECO:0000313" key="1">
    <source>
        <dbReference type="EMBL" id="KIL30410.1"/>
    </source>
</evidence>
<dbReference type="Proteomes" id="UP000031970">
    <property type="component" value="Unassembled WGS sequence"/>
</dbReference>
<organism evidence="1 2">
    <name type="scientific">Bacillus subtilis subsp. subtilis</name>
    <dbReference type="NCBI Taxonomy" id="135461"/>
    <lineage>
        <taxon>Bacteria</taxon>
        <taxon>Bacillati</taxon>
        <taxon>Bacillota</taxon>
        <taxon>Bacilli</taxon>
        <taxon>Bacillales</taxon>
        <taxon>Bacillaceae</taxon>
        <taxon>Bacillus</taxon>
    </lineage>
</organism>
<dbReference type="EMBL" id="JSXS01000125">
    <property type="protein sequence ID" value="KIL30410.1"/>
    <property type="molecule type" value="Genomic_DNA"/>
</dbReference>
<reference evidence="1 2" key="1">
    <citation type="submission" date="2014-11" db="EMBL/GenBank/DDBJ databases">
        <title>Draft Genome Sequences of Nine Bacillus subtilis Strains that Form Spores with High Heat-Resistance.</title>
        <authorList>
            <person name="Krawcyk A.O."/>
            <person name="Berendsen E.M."/>
            <person name="de Jong A."/>
            <person name="Holsappel S."/>
            <person name="Eijlander R.T."/>
            <person name="Wells-Bennik M."/>
            <person name="Kuipers O.P."/>
        </authorList>
    </citation>
    <scope>NUCLEOTIDE SEQUENCE [LARGE SCALE GENOMIC DNA]</scope>
    <source>
        <strain evidence="1 2">B4067</strain>
    </source>
</reference>
<accession>A0ABD3ZQK6</accession>
<name>A0ABD3ZQK6_BACIU</name>